<dbReference type="SUPFAM" id="SSF57959">
    <property type="entry name" value="Leucine zipper domain"/>
    <property type="match status" value="1"/>
</dbReference>
<evidence type="ECO:0000313" key="3">
    <source>
        <dbReference type="EMBL" id="KAK1760156.1"/>
    </source>
</evidence>
<feature type="compositionally biased region" description="Acidic residues" evidence="2">
    <location>
        <begin position="301"/>
        <end position="313"/>
    </location>
</feature>
<name>A0AAJ0BL11_9PEZI</name>
<dbReference type="GO" id="GO:0003700">
    <property type="term" value="F:DNA-binding transcription factor activity"/>
    <property type="evidence" value="ECO:0007669"/>
    <property type="project" value="InterPro"/>
</dbReference>
<feature type="compositionally biased region" description="Polar residues" evidence="2">
    <location>
        <begin position="314"/>
        <end position="337"/>
    </location>
</feature>
<feature type="compositionally biased region" description="Basic and acidic residues" evidence="2">
    <location>
        <begin position="340"/>
        <end position="351"/>
    </location>
</feature>
<feature type="compositionally biased region" description="Basic residues" evidence="2">
    <location>
        <begin position="356"/>
        <end position="370"/>
    </location>
</feature>
<organism evidence="3 4">
    <name type="scientific">Echria macrotheca</name>
    <dbReference type="NCBI Taxonomy" id="438768"/>
    <lineage>
        <taxon>Eukaryota</taxon>
        <taxon>Fungi</taxon>
        <taxon>Dikarya</taxon>
        <taxon>Ascomycota</taxon>
        <taxon>Pezizomycotina</taxon>
        <taxon>Sordariomycetes</taxon>
        <taxon>Sordariomycetidae</taxon>
        <taxon>Sordariales</taxon>
        <taxon>Schizotheciaceae</taxon>
        <taxon>Echria</taxon>
    </lineage>
</organism>
<keyword evidence="1" id="KW-0175">Coiled coil</keyword>
<dbReference type="AlphaFoldDB" id="A0AAJ0BL11"/>
<proteinExistence type="predicted"/>
<feature type="compositionally biased region" description="Basic and acidic residues" evidence="2">
    <location>
        <begin position="271"/>
        <end position="282"/>
    </location>
</feature>
<feature type="coiled-coil region" evidence="1">
    <location>
        <begin position="27"/>
        <end position="54"/>
    </location>
</feature>
<evidence type="ECO:0008006" key="5">
    <source>
        <dbReference type="Google" id="ProtNLM"/>
    </source>
</evidence>
<feature type="compositionally biased region" description="Acidic residues" evidence="2">
    <location>
        <begin position="255"/>
        <end position="264"/>
    </location>
</feature>
<keyword evidence="4" id="KW-1185">Reference proteome</keyword>
<reference evidence="3" key="1">
    <citation type="submission" date="2023-06" db="EMBL/GenBank/DDBJ databases">
        <title>Genome-scale phylogeny and comparative genomics of the fungal order Sordariales.</title>
        <authorList>
            <consortium name="Lawrence Berkeley National Laboratory"/>
            <person name="Hensen N."/>
            <person name="Bonometti L."/>
            <person name="Westerberg I."/>
            <person name="Brannstrom I.O."/>
            <person name="Guillou S."/>
            <person name="Cros-Aarteil S."/>
            <person name="Calhoun S."/>
            <person name="Haridas S."/>
            <person name="Kuo A."/>
            <person name="Mondo S."/>
            <person name="Pangilinan J."/>
            <person name="Riley R."/>
            <person name="Labutti K."/>
            <person name="Andreopoulos B."/>
            <person name="Lipzen A."/>
            <person name="Chen C."/>
            <person name="Yanf M."/>
            <person name="Daum C."/>
            <person name="Ng V."/>
            <person name="Clum A."/>
            <person name="Steindorff A."/>
            <person name="Ohm R."/>
            <person name="Martin F."/>
            <person name="Silar P."/>
            <person name="Natvig D."/>
            <person name="Lalanne C."/>
            <person name="Gautier V."/>
            <person name="Ament-Velasquez S.L."/>
            <person name="Kruys A."/>
            <person name="Hutchinson M.I."/>
            <person name="Powell A.J."/>
            <person name="Barry K."/>
            <person name="Miller A.N."/>
            <person name="Grigoriev I.V."/>
            <person name="Debuchy R."/>
            <person name="Gladieux P."/>
            <person name="Thoren M.H."/>
            <person name="Johannesson H."/>
        </authorList>
    </citation>
    <scope>NUCLEOTIDE SEQUENCE</scope>
    <source>
        <strain evidence="3">PSN4</strain>
    </source>
</reference>
<dbReference type="Proteomes" id="UP001239445">
    <property type="component" value="Unassembled WGS sequence"/>
</dbReference>
<evidence type="ECO:0000256" key="2">
    <source>
        <dbReference type="SAM" id="MobiDB-lite"/>
    </source>
</evidence>
<dbReference type="CDD" id="cd14688">
    <property type="entry name" value="bZIP_YAP"/>
    <property type="match status" value="1"/>
</dbReference>
<feature type="region of interest" description="Disordered" evidence="2">
    <location>
        <begin position="251"/>
        <end position="370"/>
    </location>
</feature>
<gene>
    <name evidence="3" type="ORF">QBC47DRAFT_355367</name>
</gene>
<dbReference type="EMBL" id="MU839827">
    <property type="protein sequence ID" value="KAK1760156.1"/>
    <property type="molecule type" value="Genomic_DNA"/>
</dbReference>
<sequence>MPNEEESGKVELEHKRERGRLAQRAFRKRQIDTIRELREDNQALRAAIDRISRVYATGPVSQALHAELQTALEEAFRVAGLDPSLARSFSDSGEDGEDDDVMSVPSGYPAPGQLGAMLSQSGGNLSLGASVFSAPPVSNQLAMTTQALNPLYTQQAMTQPQMYSQLPFSTSSPPSPTLSSNGRMSPRMTYGLWFEPDRNIRIVQPPQDIIPYVGEGMRTLAGAIFWTGMGHSLNALRTILNARIRGVVIDPDAPSSDDESDDGGDGGFVGKDGDRSFSRDFSHLTLRPEPVDGGRLVVGGVDDEDEDEAEETLTETQKANLDGGQTQTRPRSNQKSSPRPHRDFPSQHHPTEPTTTHHRSRSQKERKYRRRLREAQRFIGARFAHTLRLIPDRSVYDILHARFVYRSKGWIAGDHPGRDPETPMRLFTAILRETAFASEIGDLASWMTPVDIDGYVQQWLALTPAGWAPWAAALRGGGTPQRVDMVNKLIQAIVMYGQCFGEGPRYRAEHVRRSTAQFRRITVYDYIV</sequence>
<dbReference type="InterPro" id="IPR046347">
    <property type="entry name" value="bZIP_sf"/>
</dbReference>
<protein>
    <recommendedName>
        <fullName evidence="5">BZIP domain-containing protein</fullName>
    </recommendedName>
</protein>
<feature type="compositionally biased region" description="Low complexity" evidence="2">
    <location>
        <begin position="291"/>
        <end position="300"/>
    </location>
</feature>
<accession>A0AAJ0BL11</accession>
<evidence type="ECO:0000256" key="1">
    <source>
        <dbReference type="SAM" id="Coils"/>
    </source>
</evidence>
<evidence type="ECO:0000313" key="4">
    <source>
        <dbReference type="Proteomes" id="UP001239445"/>
    </source>
</evidence>
<comment type="caution">
    <text evidence="3">The sequence shown here is derived from an EMBL/GenBank/DDBJ whole genome shotgun (WGS) entry which is preliminary data.</text>
</comment>